<dbReference type="InterPro" id="IPR050763">
    <property type="entry name" value="ABC_transporter_ATP-binding"/>
</dbReference>
<comment type="similarity">
    <text evidence="1">Belongs to the ABC transporter superfamily.</text>
</comment>
<evidence type="ECO:0000256" key="1">
    <source>
        <dbReference type="ARBA" id="ARBA00005417"/>
    </source>
</evidence>
<protein>
    <submittedName>
        <fullName evidence="7">Putative ABC transporter ATP-binding protein YxlF</fullName>
        <ecNumber evidence="7">3.6.3.-</ecNumber>
    </submittedName>
</protein>
<keyword evidence="2" id="KW-0813">Transport</keyword>
<feature type="domain" description="ABC transporter" evidence="6">
    <location>
        <begin position="9"/>
        <end position="238"/>
    </location>
</feature>
<dbReference type="InterPro" id="IPR003439">
    <property type="entry name" value="ABC_transporter-like_ATP-bd"/>
</dbReference>
<dbReference type="SMART" id="SM00382">
    <property type="entry name" value="AAA"/>
    <property type="match status" value="1"/>
</dbReference>
<keyword evidence="5 7" id="KW-0067">ATP-binding</keyword>
<evidence type="ECO:0000256" key="4">
    <source>
        <dbReference type="ARBA" id="ARBA00022741"/>
    </source>
</evidence>
<dbReference type="PANTHER" id="PTHR42711">
    <property type="entry name" value="ABC TRANSPORTER ATP-BINDING PROTEIN"/>
    <property type="match status" value="1"/>
</dbReference>
<reference evidence="7" key="1">
    <citation type="submission" date="2019-12" db="EMBL/GenBank/DDBJ databases">
        <authorList>
            <person name="Cremers G."/>
        </authorList>
    </citation>
    <scope>NUCLEOTIDE SEQUENCE</scope>
    <source>
        <strain evidence="7">Mbul1</strain>
    </source>
</reference>
<dbReference type="EMBL" id="LR743504">
    <property type="protein sequence ID" value="CAA2106154.1"/>
    <property type="molecule type" value="Genomic_DNA"/>
</dbReference>
<dbReference type="InterPro" id="IPR003593">
    <property type="entry name" value="AAA+_ATPase"/>
</dbReference>
<organism evidence="7">
    <name type="scientific">Methylobacterium bullatum</name>
    <dbReference type="NCBI Taxonomy" id="570505"/>
    <lineage>
        <taxon>Bacteria</taxon>
        <taxon>Pseudomonadati</taxon>
        <taxon>Pseudomonadota</taxon>
        <taxon>Alphaproteobacteria</taxon>
        <taxon>Hyphomicrobiales</taxon>
        <taxon>Methylobacteriaceae</taxon>
        <taxon>Methylobacterium</taxon>
    </lineage>
</organism>
<keyword evidence="7" id="KW-0378">Hydrolase</keyword>
<dbReference type="SUPFAM" id="SSF52540">
    <property type="entry name" value="P-loop containing nucleoside triphosphate hydrolases"/>
    <property type="match status" value="1"/>
</dbReference>
<dbReference type="GO" id="GO:0016887">
    <property type="term" value="F:ATP hydrolysis activity"/>
    <property type="evidence" value="ECO:0007669"/>
    <property type="project" value="InterPro"/>
</dbReference>
<dbReference type="EC" id="3.6.3.-" evidence="7"/>
<dbReference type="GO" id="GO:0005524">
    <property type="term" value="F:ATP binding"/>
    <property type="evidence" value="ECO:0007669"/>
    <property type="project" value="UniProtKB-KW"/>
</dbReference>
<keyword evidence="3" id="KW-0536">Nodulation</keyword>
<dbReference type="PANTHER" id="PTHR42711:SF5">
    <property type="entry name" value="ABC TRANSPORTER ATP-BINDING PROTEIN NATA"/>
    <property type="match status" value="1"/>
</dbReference>
<evidence type="ECO:0000313" key="7">
    <source>
        <dbReference type="EMBL" id="CAA2106154.1"/>
    </source>
</evidence>
<dbReference type="AlphaFoldDB" id="A0A679JBX9"/>
<gene>
    <name evidence="7" type="primary">yxlF</name>
    <name evidence="7" type="ORF">MBUL_03546</name>
</gene>
<dbReference type="Gene3D" id="3.40.50.300">
    <property type="entry name" value="P-loop containing nucleotide triphosphate hydrolases"/>
    <property type="match status" value="1"/>
</dbReference>
<evidence type="ECO:0000256" key="5">
    <source>
        <dbReference type="ARBA" id="ARBA00022840"/>
    </source>
</evidence>
<evidence type="ECO:0000256" key="3">
    <source>
        <dbReference type="ARBA" id="ARBA00022458"/>
    </source>
</evidence>
<proteinExistence type="inferred from homology"/>
<accession>A0A679JBX9</accession>
<dbReference type="PROSITE" id="PS50893">
    <property type="entry name" value="ABC_TRANSPORTER_2"/>
    <property type="match status" value="1"/>
</dbReference>
<name>A0A679JBX9_9HYPH</name>
<keyword evidence="4" id="KW-0547">Nucleotide-binding</keyword>
<dbReference type="Pfam" id="PF00005">
    <property type="entry name" value="ABC_tran"/>
    <property type="match status" value="1"/>
</dbReference>
<evidence type="ECO:0000256" key="2">
    <source>
        <dbReference type="ARBA" id="ARBA00022448"/>
    </source>
</evidence>
<dbReference type="InterPro" id="IPR027417">
    <property type="entry name" value="P-loop_NTPase"/>
</dbReference>
<sequence>MNPGQEPLVVVRGATLAYRGHRVLRGVDCRIEAGETLALLGPNGAGKSSLMRIVAGRLPPEGGTVRIAGADPFREREARRAIGWVPQEIALYPRLTVAENLSVFAQLSGIGRRERKAAVQAALDLADLGEVARRPVGHLSGGYQRRANIAASLMARPRLVLLDEPTQGVDLHARAAIHAVLARLREQGAAILIATHDFAEAERLADRVAILADGRLIHEGRLALLLERIRAEVPEHEVALANPAGPDAVAALRRAGFTPVDTGLTWRASHRAGLDGTALLGSLRAEGVPVGEIRIRAPGLDAIYREALDRAGPDRPMPLRTGNQA</sequence>
<evidence type="ECO:0000259" key="6">
    <source>
        <dbReference type="PROSITE" id="PS50893"/>
    </source>
</evidence>
<dbReference type="CDD" id="cd03230">
    <property type="entry name" value="ABC_DR_subfamily_A"/>
    <property type="match status" value="1"/>
</dbReference>